<feature type="binding site" evidence="12">
    <location>
        <position position="255"/>
    </location>
    <ligand>
        <name>K(+)</name>
        <dbReference type="ChEBI" id="CHEBI:29103"/>
    </ligand>
</feature>
<protein>
    <recommendedName>
        <fullName evidence="3 12">Ribokinase</fullName>
        <shortName evidence="12">RK</shortName>
        <ecNumber evidence="2 12">2.7.1.15</ecNumber>
    </recommendedName>
</protein>
<comment type="subunit">
    <text evidence="12">Homodimer.</text>
</comment>
<dbReference type="GO" id="GO:0019303">
    <property type="term" value="P:D-ribose catabolic process"/>
    <property type="evidence" value="ECO:0007669"/>
    <property type="project" value="UniProtKB-UniRule"/>
</dbReference>
<feature type="binding site" evidence="12">
    <location>
        <position position="291"/>
    </location>
    <ligand>
        <name>K(+)</name>
        <dbReference type="ChEBI" id="CHEBI:29103"/>
    </ligand>
</feature>
<comment type="similarity">
    <text evidence="1">Belongs to the carbohydrate kinase pfkB family.</text>
</comment>
<dbReference type="OrthoDB" id="9792663at2"/>
<dbReference type="UniPathway" id="UPA00916">
    <property type="reaction ID" value="UER00889"/>
</dbReference>
<feature type="binding site" evidence="12">
    <location>
        <position position="294"/>
    </location>
    <ligand>
        <name>K(+)</name>
        <dbReference type="ChEBI" id="CHEBI:29103"/>
    </ligand>
</feature>
<evidence type="ECO:0000256" key="10">
    <source>
        <dbReference type="ARBA" id="ARBA00022958"/>
    </source>
</evidence>
<dbReference type="GO" id="GO:0004747">
    <property type="term" value="F:ribokinase activity"/>
    <property type="evidence" value="ECO:0007669"/>
    <property type="project" value="UniProtKB-UniRule"/>
</dbReference>
<dbReference type="CDD" id="cd01174">
    <property type="entry name" value="ribokinase"/>
    <property type="match status" value="1"/>
</dbReference>
<gene>
    <name evidence="12" type="primary">rbsK</name>
    <name evidence="14" type="ORF">DKT77_13415</name>
</gene>
<dbReference type="GO" id="GO:0005829">
    <property type="term" value="C:cytosol"/>
    <property type="evidence" value="ECO:0007669"/>
    <property type="project" value="TreeGrafter"/>
</dbReference>
<feature type="active site" description="Proton acceptor" evidence="12">
    <location>
        <position position="259"/>
    </location>
</feature>
<comment type="pathway">
    <text evidence="12">Carbohydrate metabolism; D-ribose degradation; D-ribose 5-phosphate from beta-D-ribopyranose: step 2/2.</text>
</comment>
<evidence type="ECO:0000256" key="3">
    <source>
        <dbReference type="ARBA" id="ARBA00016943"/>
    </source>
</evidence>
<keyword evidence="5 12" id="KW-0479">Metal-binding</keyword>
<dbReference type="Pfam" id="PF00294">
    <property type="entry name" value="PfkB"/>
    <property type="match status" value="1"/>
</dbReference>
<evidence type="ECO:0000256" key="2">
    <source>
        <dbReference type="ARBA" id="ARBA00012035"/>
    </source>
</evidence>
<dbReference type="InterPro" id="IPR011877">
    <property type="entry name" value="Ribokinase"/>
</dbReference>
<comment type="similarity">
    <text evidence="12">Belongs to the carbohydrate kinase PfkB family. Ribokinase subfamily.</text>
</comment>
<evidence type="ECO:0000256" key="12">
    <source>
        <dbReference type="HAMAP-Rule" id="MF_01987"/>
    </source>
</evidence>
<feature type="binding site" evidence="12">
    <location>
        <position position="259"/>
    </location>
    <ligand>
        <name>substrate</name>
    </ligand>
</feature>
<feature type="binding site" evidence="12">
    <location>
        <begin position="22"/>
        <end position="24"/>
    </location>
    <ligand>
        <name>substrate</name>
    </ligand>
</feature>
<dbReference type="EMBL" id="QGKU01000041">
    <property type="protein sequence ID" value="PWR02079.1"/>
    <property type="molecule type" value="Genomic_DNA"/>
</dbReference>
<keyword evidence="10 12" id="KW-0630">Potassium</keyword>
<dbReference type="EC" id="2.7.1.15" evidence="2 12"/>
<keyword evidence="8 12" id="KW-0067">ATP-binding</keyword>
<feature type="binding site" evidence="12">
    <location>
        <begin position="258"/>
        <end position="259"/>
    </location>
    <ligand>
        <name>ATP</name>
        <dbReference type="ChEBI" id="CHEBI:30616"/>
    </ligand>
</feature>
<evidence type="ECO:0000256" key="6">
    <source>
        <dbReference type="ARBA" id="ARBA00022741"/>
    </source>
</evidence>
<evidence type="ECO:0000256" key="5">
    <source>
        <dbReference type="ARBA" id="ARBA00022723"/>
    </source>
</evidence>
<proteinExistence type="inferred from homology"/>
<feature type="binding site" evidence="12">
    <location>
        <position position="296"/>
    </location>
    <ligand>
        <name>K(+)</name>
        <dbReference type="ChEBI" id="CHEBI:29103"/>
    </ligand>
</feature>
<dbReference type="InterPro" id="IPR002139">
    <property type="entry name" value="Ribo/fructo_kinase"/>
</dbReference>
<evidence type="ECO:0000256" key="9">
    <source>
        <dbReference type="ARBA" id="ARBA00022842"/>
    </source>
</evidence>
<dbReference type="GO" id="GO:0046872">
    <property type="term" value="F:metal ion binding"/>
    <property type="evidence" value="ECO:0007669"/>
    <property type="project" value="UniProtKB-KW"/>
</dbReference>
<dbReference type="Proteomes" id="UP000245680">
    <property type="component" value="Unassembled WGS sequence"/>
</dbReference>
<evidence type="ECO:0000313" key="15">
    <source>
        <dbReference type="Proteomes" id="UP000245680"/>
    </source>
</evidence>
<dbReference type="PANTHER" id="PTHR10584:SF166">
    <property type="entry name" value="RIBOKINASE"/>
    <property type="match status" value="1"/>
</dbReference>
<dbReference type="PANTHER" id="PTHR10584">
    <property type="entry name" value="SUGAR KINASE"/>
    <property type="match status" value="1"/>
</dbReference>
<feature type="binding site" evidence="12">
    <location>
        <position position="194"/>
    </location>
    <ligand>
        <name>ATP</name>
        <dbReference type="ChEBI" id="CHEBI:30616"/>
    </ligand>
</feature>
<keyword evidence="7 12" id="KW-0418">Kinase</keyword>
<accession>A0A2V2LI43</accession>
<feature type="domain" description="Carbohydrate kinase PfkB" evidence="13">
    <location>
        <begin position="17"/>
        <end position="303"/>
    </location>
</feature>
<evidence type="ECO:0000256" key="11">
    <source>
        <dbReference type="ARBA" id="ARBA00023277"/>
    </source>
</evidence>
<comment type="cofactor">
    <cofactor evidence="12">
        <name>Mg(2+)</name>
        <dbReference type="ChEBI" id="CHEBI:18420"/>
    </cofactor>
    <text evidence="12">Requires a divalent cation, most likely magnesium in vivo, as an electrophilic catalyst to aid phosphoryl group transfer. It is the chelate of the metal and the nucleotide that is the actual substrate.</text>
</comment>
<comment type="subcellular location">
    <subcellularLocation>
        <location evidence="12">Cytoplasm</location>
    </subcellularLocation>
</comment>
<dbReference type="GO" id="GO:0005524">
    <property type="term" value="F:ATP binding"/>
    <property type="evidence" value="ECO:0007669"/>
    <property type="project" value="UniProtKB-UniRule"/>
</dbReference>
<comment type="activity regulation">
    <text evidence="12">Activated by a monovalent cation that binds near, but not in, the active site. The most likely occupant of the site in vivo is potassium. Ion binding induces a conformational change that may alter substrate affinity.</text>
</comment>
<keyword evidence="12" id="KW-0963">Cytoplasm</keyword>
<dbReference type="PROSITE" id="PS00583">
    <property type="entry name" value="PFKB_KINASES_1"/>
    <property type="match status" value="1"/>
</dbReference>
<dbReference type="InterPro" id="IPR011611">
    <property type="entry name" value="PfkB_dom"/>
</dbReference>
<dbReference type="InterPro" id="IPR029056">
    <property type="entry name" value="Ribokinase-like"/>
</dbReference>
<feature type="binding site" evidence="12">
    <location>
        <begin position="50"/>
        <end position="54"/>
    </location>
    <ligand>
        <name>substrate</name>
    </ligand>
</feature>
<evidence type="ECO:0000256" key="1">
    <source>
        <dbReference type="ARBA" id="ARBA00005380"/>
    </source>
</evidence>
<comment type="caution">
    <text evidence="12">Lacks conserved residue(s) required for the propagation of feature annotation.</text>
</comment>
<organism evidence="14 15">
    <name type="scientific">Meridianimarinicoccus roseus</name>
    <dbReference type="NCBI Taxonomy" id="2072018"/>
    <lineage>
        <taxon>Bacteria</taxon>
        <taxon>Pseudomonadati</taxon>
        <taxon>Pseudomonadota</taxon>
        <taxon>Alphaproteobacteria</taxon>
        <taxon>Rhodobacterales</taxon>
        <taxon>Paracoccaceae</taxon>
        <taxon>Meridianimarinicoccus</taxon>
    </lineage>
</organism>
<feature type="binding site" evidence="12">
    <location>
        <position position="253"/>
    </location>
    <ligand>
        <name>K(+)</name>
        <dbReference type="ChEBI" id="CHEBI:29103"/>
    </ligand>
</feature>
<dbReference type="SUPFAM" id="SSF53613">
    <property type="entry name" value="Ribokinase-like"/>
    <property type="match status" value="1"/>
</dbReference>
<dbReference type="HAMAP" id="MF_01987">
    <property type="entry name" value="Ribokinase"/>
    <property type="match status" value="1"/>
</dbReference>
<keyword evidence="15" id="KW-1185">Reference proteome</keyword>
<keyword evidence="6 12" id="KW-0547">Nucleotide-binding</keyword>
<keyword evidence="11 12" id="KW-0119">Carbohydrate metabolism</keyword>
<keyword evidence="9 12" id="KW-0460">Magnesium</keyword>
<comment type="catalytic activity">
    <reaction evidence="12">
        <text>D-ribose + ATP = D-ribose 5-phosphate + ADP + H(+)</text>
        <dbReference type="Rhea" id="RHEA:13697"/>
        <dbReference type="ChEBI" id="CHEBI:15378"/>
        <dbReference type="ChEBI" id="CHEBI:30616"/>
        <dbReference type="ChEBI" id="CHEBI:47013"/>
        <dbReference type="ChEBI" id="CHEBI:78346"/>
        <dbReference type="ChEBI" id="CHEBI:456216"/>
        <dbReference type="EC" id="2.7.1.15"/>
    </reaction>
</comment>
<dbReference type="PRINTS" id="PR00990">
    <property type="entry name" value="RIBOKINASE"/>
</dbReference>
<feature type="binding site" evidence="12">
    <location>
        <position position="300"/>
    </location>
    <ligand>
        <name>K(+)</name>
        <dbReference type="ChEBI" id="CHEBI:29103"/>
    </ligand>
</feature>
<name>A0A2V2LI43_9RHOB</name>
<reference evidence="14 15" key="1">
    <citation type="submission" date="2018-05" db="EMBL/GenBank/DDBJ databases">
        <title>Rhodobacteraceae gen. nov., sp. nov. isolated from sea water.</title>
        <authorList>
            <person name="Ren Y."/>
        </authorList>
    </citation>
    <scope>NUCLEOTIDE SEQUENCE [LARGE SCALE GENOMIC DNA]</scope>
    <source>
        <strain evidence="14 15">TG-679</strain>
    </source>
</reference>
<dbReference type="AlphaFoldDB" id="A0A2V2LI43"/>
<evidence type="ECO:0000259" key="13">
    <source>
        <dbReference type="Pfam" id="PF00294"/>
    </source>
</evidence>
<evidence type="ECO:0000313" key="14">
    <source>
        <dbReference type="EMBL" id="PWR02079.1"/>
    </source>
</evidence>
<evidence type="ECO:0000256" key="7">
    <source>
        <dbReference type="ARBA" id="ARBA00022777"/>
    </source>
</evidence>
<feature type="binding site" evidence="12">
    <location>
        <begin position="226"/>
        <end position="231"/>
    </location>
    <ligand>
        <name>ATP</name>
        <dbReference type="ChEBI" id="CHEBI:30616"/>
    </ligand>
</feature>
<comment type="function">
    <text evidence="12">Catalyzes the phosphorylation of ribose at O-5 in a reaction requiring ATP and magnesium. The resulting D-ribose-5-phosphate can then be used either for sythesis of nucleotides, histidine, and tryptophan, or as a component of the pentose phosphate pathway.</text>
</comment>
<dbReference type="InterPro" id="IPR002173">
    <property type="entry name" value="Carboh/pur_kinase_PfkB_CS"/>
</dbReference>
<dbReference type="RefSeq" id="WP_109812203.1">
    <property type="nucleotide sequence ID" value="NZ_QGKU01000041.1"/>
</dbReference>
<dbReference type="Gene3D" id="3.40.1190.20">
    <property type="match status" value="1"/>
</dbReference>
<keyword evidence="4 12" id="KW-0808">Transferase</keyword>
<comment type="caution">
    <text evidence="14">The sequence shown here is derived from an EMBL/GenBank/DDBJ whole genome shotgun (WGS) entry which is preliminary data.</text>
</comment>
<evidence type="ECO:0000256" key="4">
    <source>
        <dbReference type="ARBA" id="ARBA00022679"/>
    </source>
</evidence>
<evidence type="ECO:0000256" key="8">
    <source>
        <dbReference type="ARBA" id="ARBA00022840"/>
    </source>
</evidence>
<sequence>MTRQVSDPFPRGVRCHVVGNAALDESYAVDDLPLEGESVLARSIGLGLGGKGANQAIVLARCGMPVRFTTAIGRDARAESVRAALAVENLQADVVILPDAATDLSIILADGHGGNVVITTSECARGLTSEHLRGTLAGARPGDLLLLQGNLTAEATADMMRDATARGLQVVLNPSPVDPAFAPLLGRADTLFLNRPEARVLLGEEMPPDDAIKALHDLGARTVVLTLGSAGALLGHSRSAPVMVPAFPAAVVDPTGAGDTFQGVALASAMRRGGPLAPDDLRCAARAAAITVTRRGTSASFPTTAELAGLLNSDPD</sequence>